<geneLocation type="plasmid" evidence="1 2">
    <name>pILYOP01</name>
</geneLocation>
<keyword evidence="2" id="KW-1185">Reference proteome</keyword>
<protein>
    <recommendedName>
        <fullName evidence="3">Transcriptional regulator</fullName>
    </recommendedName>
</protein>
<name>E3HBE1_ILYPC</name>
<sequence>MAQLLTVKDVEKICQVKQGKAYRLMKEINDEMKAEGYIVIRGRVNSTFLYEKLGLGEKNGKH</sequence>
<reference evidence="1 2" key="1">
    <citation type="journal article" date="2010" name="Stand. Genomic Sci.">
        <title>Complete genome sequence of Ilyobacter polytropus type strain (CuHbu1).</title>
        <authorList>
            <person name="Sikorski J."/>
            <person name="Chertkov O."/>
            <person name="Lapidus A."/>
            <person name="Nolan M."/>
            <person name="Lucas S."/>
            <person name="Del Rio T.G."/>
            <person name="Tice H."/>
            <person name="Cheng J.F."/>
            <person name="Tapia R."/>
            <person name="Han C."/>
            <person name="Goodwin L."/>
            <person name="Pitluck S."/>
            <person name="Liolios K."/>
            <person name="Ivanova N."/>
            <person name="Mavromatis K."/>
            <person name="Mikhailova N."/>
            <person name="Pati A."/>
            <person name="Chen A."/>
            <person name="Palaniappan K."/>
            <person name="Land M."/>
            <person name="Hauser L."/>
            <person name="Chang Y.J."/>
            <person name="Jeffries C.D."/>
            <person name="Brambilla E."/>
            <person name="Yasawong M."/>
            <person name="Rohde M."/>
            <person name="Pukall R."/>
            <person name="Spring S."/>
            <person name="Goker M."/>
            <person name="Woyke T."/>
            <person name="Bristow J."/>
            <person name="Eisen J.A."/>
            <person name="Markowitz V."/>
            <person name="Hugenholtz P."/>
            <person name="Kyrpides N.C."/>
            <person name="Klenk H.P."/>
        </authorList>
    </citation>
    <scope>NUCLEOTIDE SEQUENCE [LARGE SCALE GENOMIC DNA]</scope>
    <source>
        <strain evidence="2">ATCC 51220 / DSM 2926 / LMG 16218 / CuHBu1</strain>
        <plasmid evidence="2">pILYOP01</plasmid>
    </source>
</reference>
<evidence type="ECO:0000313" key="2">
    <source>
        <dbReference type="Proteomes" id="UP000006875"/>
    </source>
</evidence>
<evidence type="ECO:0000313" key="1">
    <source>
        <dbReference type="EMBL" id="ADO83756.1"/>
    </source>
</evidence>
<dbReference type="HOGENOM" id="CLU_173913_3_1_0"/>
<organism evidence="1 2">
    <name type="scientific">Ilyobacter polytropus (strain ATCC 51220 / DSM 2926 / LMG 16218 / CuHBu1)</name>
    <dbReference type="NCBI Taxonomy" id="572544"/>
    <lineage>
        <taxon>Bacteria</taxon>
        <taxon>Fusobacteriati</taxon>
        <taxon>Fusobacteriota</taxon>
        <taxon>Fusobacteriia</taxon>
        <taxon>Fusobacteriales</taxon>
        <taxon>Fusobacteriaceae</taxon>
        <taxon>Ilyobacter</taxon>
    </lineage>
</organism>
<dbReference type="AlphaFoldDB" id="E3HBE1"/>
<dbReference type="OrthoDB" id="9807601at2"/>
<keyword evidence="1" id="KW-0614">Plasmid</keyword>
<dbReference type="Proteomes" id="UP000006875">
    <property type="component" value="Plasmid pILYOP01"/>
</dbReference>
<evidence type="ECO:0008006" key="3">
    <source>
        <dbReference type="Google" id="ProtNLM"/>
    </source>
</evidence>
<dbReference type="EMBL" id="CP002282">
    <property type="protein sequence ID" value="ADO83756.1"/>
    <property type="molecule type" value="Genomic_DNA"/>
</dbReference>
<dbReference type="RefSeq" id="WP_013388418.1">
    <property type="nucleotide sequence ID" value="NC_014633.1"/>
</dbReference>
<dbReference type="KEGG" id="ipo:Ilyop_1985"/>
<proteinExistence type="predicted"/>
<gene>
    <name evidence="1" type="ordered locus">Ilyop_1985</name>
</gene>
<accession>E3HBE1</accession>